<dbReference type="AlphaFoldDB" id="A0A2T0VFE3"/>
<dbReference type="EMBL" id="PVTL01000003">
    <property type="protein sequence ID" value="PRY68882.1"/>
    <property type="molecule type" value="Genomic_DNA"/>
</dbReference>
<dbReference type="GO" id="GO:0005975">
    <property type="term" value="P:carbohydrate metabolic process"/>
    <property type="evidence" value="ECO:0007669"/>
    <property type="project" value="UniProtKB-ARBA"/>
</dbReference>
<evidence type="ECO:0000313" key="5">
    <source>
        <dbReference type="Proteomes" id="UP000237983"/>
    </source>
</evidence>
<sequence>MPVSRSFHSQPIAAPDGGLPQRTWLVLLTVLALLAGMFTVASDTSPANAAPVGAVTGTVTGTGGAPVQGIYVTLIKRVGYLLMAPARTDAAGNFSLDISKVESGDYTLGFRDNNTGYISEYWDNAVDQSRATYFSLGGASPIAPKNASLTQGARIGGTVTGEGGAATAGGVSAELYDLATRNQVGYTYSSNGSYEFAGLAAGAYKIVYRPTHPDDTARYGSEYWNDAGNWDEADPVTVGAGEVKSGLDVELNSGAHLSGTVTDERTGAPLSGVKVQITGTDGKVVSGISSVSDNNGYYSLQHALAHDTYTLLFASSEAGPSAGYVAEFWENKRFESTATPIVVDDSSAVVKDAALVLGGSISGTITTASGTAAAGSLLATAYAYDSTTSTWQPQAFDQTGSDGRYTLPGLATGNYRVGFEEYSSGVSLGAGFYGGAVTLEEAADVTVSGTANTPSVDAVVERYLTRLQGADRFEASAAISAKNFEPGIDVAYVASGVNFPDALSGAPVAARAGAPILLVTAGDIPASIKAELERLRPGKIVVLGGVNSVSAAVKTQLGSYTVGDVTRLAGADRFAASAAISAESFEVGVETAYVASGLNFPDALAGAPVAAKDGSPILLVTPGSIPASIATELQRLQPKRIVVLGGVNSVSDAVKAQLDAYSTGTVTRLAGADRFSAAADISAKNFAENVPVAYITSGMNFPDALSSAPVAGRDAAPILLVAPNSIPSSVATELTRLKAARIVILGGANSVTPAVEAQLEQYLRTRYPGM</sequence>
<proteinExistence type="predicted"/>
<dbReference type="InterPro" id="IPR051922">
    <property type="entry name" value="Bact_Sporulation_Assoc"/>
</dbReference>
<dbReference type="InterPro" id="IPR013784">
    <property type="entry name" value="Carb-bd-like_fold"/>
</dbReference>
<dbReference type="Pfam" id="PF13620">
    <property type="entry name" value="CarboxypepD_reg"/>
    <property type="match status" value="1"/>
</dbReference>
<dbReference type="SUPFAM" id="SSF49464">
    <property type="entry name" value="Carboxypeptidase regulatory domain-like"/>
    <property type="match status" value="1"/>
</dbReference>
<name>A0A2T0VFE3_9MICO</name>
<keyword evidence="4" id="KW-0378">Hydrolase</keyword>
<dbReference type="PANTHER" id="PTHR30032:SF8">
    <property type="entry name" value="GERMINATION-SPECIFIC N-ACETYLMURAMOYL-L-ALANINE AMIDASE"/>
    <property type="match status" value="1"/>
</dbReference>
<evidence type="ECO:0000256" key="2">
    <source>
        <dbReference type="ARBA" id="ARBA00012595"/>
    </source>
</evidence>
<dbReference type="RefSeq" id="WP_106211008.1">
    <property type="nucleotide sequence ID" value="NZ_PVTL01000003.1"/>
</dbReference>
<dbReference type="OrthoDB" id="5143602at2"/>
<dbReference type="GO" id="GO:0004556">
    <property type="term" value="F:alpha-amylase activity"/>
    <property type="evidence" value="ECO:0007669"/>
    <property type="project" value="UniProtKB-EC"/>
</dbReference>
<dbReference type="Proteomes" id="UP000237983">
    <property type="component" value="Unassembled WGS sequence"/>
</dbReference>
<keyword evidence="4" id="KW-0645">Protease</keyword>
<dbReference type="EC" id="3.2.1.1" evidence="2"/>
<comment type="catalytic activity">
    <reaction evidence="1">
        <text>Endohydrolysis of (1-&gt;4)-alpha-D-glucosidic linkages in polysaccharides containing three or more (1-&gt;4)-alpha-linked D-glucose units.</text>
        <dbReference type="EC" id="3.2.1.1"/>
    </reaction>
</comment>
<protein>
    <recommendedName>
        <fullName evidence="2">alpha-amylase</fullName>
        <ecNumber evidence="2">3.2.1.1</ecNumber>
    </recommendedName>
    <alternativeName>
        <fullName evidence="3">1,4-alpha-D-glucan glucanohydrolase</fullName>
    </alternativeName>
</protein>
<dbReference type="Pfam" id="PF04122">
    <property type="entry name" value="CW_binding_2"/>
    <property type="match status" value="3"/>
</dbReference>
<dbReference type="Gene3D" id="2.60.40.10">
    <property type="entry name" value="Immunoglobulins"/>
    <property type="match status" value="1"/>
</dbReference>
<comment type="caution">
    <text evidence="4">The sequence shown here is derived from an EMBL/GenBank/DDBJ whole genome shotgun (WGS) entry which is preliminary data.</text>
</comment>
<dbReference type="GO" id="GO:0030246">
    <property type="term" value="F:carbohydrate binding"/>
    <property type="evidence" value="ECO:0007669"/>
    <property type="project" value="InterPro"/>
</dbReference>
<evidence type="ECO:0000256" key="3">
    <source>
        <dbReference type="ARBA" id="ARBA00030238"/>
    </source>
</evidence>
<evidence type="ECO:0000256" key="1">
    <source>
        <dbReference type="ARBA" id="ARBA00000548"/>
    </source>
</evidence>
<organism evidence="4 5">
    <name type="scientific">Glaciihabitans tibetensis</name>
    <dbReference type="NCBI Taxonomy" id="1266600"/>
    <lineage>
        <taxon>Bacteria</taxon>
        <taxon>Bacillati</taxon>
        <taxon>Actinomycetota</taxon>
        <taxon>Actinomycetes</taxon>
        <taxon>Micrococcales</taxon>
        <taxon>Microbacteriaceae</taxon>
        <taxon>Glaciihabitans</taxon>
    </lineage>
</organism>
<gene>
    <name evidence="4" type="ORF">B0I08_10387</name>
</gene>
<dbReference type="SUPFAM" id="SSF49452">
    <property type="entry name" value="Starch-binding domain-like"/>
    <property type="match status" value="1"/>
</dbReference>
<dbReference type="Gene3D" id="2.60.40.1120">
    <property type="entry name" value="Carboxypeptidase-like, regulatory domain"/>
    <property type="match status" value="1"/>
</dbReference>
<dbReference type="PANTHER" id="PTHR30032">
    <property type="entry name" value="N-ACETYLMURAMOYL-L-ALANINE AMIDASE-RELATED"/>
    <property type="match status" value="1"/>
</dbReference>
<dbReference type="GO" id="GO:0004180">
    <property type="term" value="F:carboxypeptidase activity"/>
    <property type="evidence" value="ECO:0007669"/>
    <property type="project" value="UniProtKB-KW"/>
</dbReference>
<reference evidence="4 5" key="1">
    <citation type="submission" date="2018-03" db="EMBL/GenBank/DDBJ databases">
        <title>Genomic Encyclopedia of Type Strains, Phase III (KMG-III): the genomes of soil and plant-associated and newly described type strains.</title>
        <authorList>
            <person name="Whitman W."/>
        </authorList>
    </citation>
    <scope>NUCLEOTIDE SEQUENCE [LARGE SCALE GENOMIC DNA]</scope>
    <source>
        <strain evidence="4 5">CGMCC 1.12484</strain>
    </source>
</reference>
<keyword evidence="5" id="KW-1185">Reference proteome</keyword>
<dbReference type="InterPro" id="IPR013783">
    <property type="entry name" value="Ig-like_fold"/>
</dbReference>
<accession>A0A2T0VFE3</accession>
<evidence type="ECO:0000313" key="4">
    <source>
        <dbReference type="EMBL" id="PRY68882.1"/>
    </source>
</evidence>
<dbReference type="InterPro" id="IPR007253">
    <property type="entry name" value="Cell_wall-bd_2"/>
</dbReference>
<dbReference type="InterPro" id="IPR008969">
    <property type="entry name" value="CarboxyPept-like_regulatory"/>
</dbReference>
<dbReference type="Gene3D" id="3.40.50.12090">
    <property type="match status" value="2"/>
</dbReference>
<keyword evidence="4" id="KW-0121">Carboxypeptidase</keyword>